<dbReference type="STRING" id="1314800.A0A1B7MTA4"/>
<dbReference type="OrthoDB" id="3245801at2759"/>
<dbReference type="InParanoid" id="A0A1B7MTA4"/>
<feature type="compositionally biased region" description="Polar residues" evidence="1">
    <location>
        <begin position="12"/>
        <end position="24"/>
    </location>
</feature>
<feature type="region of interest" description="Disordered" evidence="1">
    <location>
        <begin position="252"/>
        <end position="285"/>
    </location>
</feature>
<feature type="compositionally biased region" description="Basic and acidic residues" evidence="1">
    <location>
        <begin position="57"/>
        <end position="68"/>
    </location>
</feature>
<evidence type="ECO:0000313" key="3">
    <source>
        <dbReference type="EMBL" id="OAX35825.1"/>
    </source>
</evidence>
<keyword evidence="4" id="KW-1185">Reference proteome</keyword>
<feature type="compositionally biased region" description="Polar residues" evidence="1">
    <location>
        <begin position="261"/>
        <end position="285"/>
    </location>
</feature>
<dbReference type="NCBIfam" id="NF033635">
    <property type="entry name" value="SLATT_fungal"/>
    <property type="match status" value="1"/>
</dbReference>
<dbReference type="Pfam" id="PF18142">
    <property type="entry name" value="SLATT_fungal"/>
    <property type="match status" value="1"/>
</dbReference>
<evidence type="ECO:0000313" key="4">
    <source>
        <dbReference type="Proteomes" id="UP000092154"/>
    </source>
</evidence>
<dbReference type="InterPro" id="IPR041622">
    <property type="entry name" value="SLATT_fungi"/>
</dbReference>
<organism evidence="3 4">
    <name type="scientific">Rhizopogon vinicolor AM-OR11-026</name>
    <dbReference type="NCBI Taxonomy" id="1314800"/>
    <lineage>
        <taxon>Eukaryota</taxon>
        <taxon>Fungi</taxon>
        <taxon>Dikarya</taxon>
        <taxon>Basidiomycota</taxon>
        <taxon>Agaricomycotina</taxon>
        <taxon>Agaricomycetes</taxon>
        <taxon>Agaricomycetidae</taxon>
        <taxon>Boletales</taxon>
        <taxon>Suillineae</taxon>
        <taxon>Rhizopogonaceae</taxon>
        <taxon>Rhizopogon</taxon>
    </lineage>
</organism>
<name>A0A1B7MTA4_9AGAM</name>
<protein>
    <recommendedName>
        <fullName evidence="2">SMODS and SLOG-associating 2TM effector domain-containing protein</fullName>
    </recommendedName>
</protein>
<feature type="region of interest" description="Disordered" evidence="1">
    <location>
        <begin position="1"/>
        <end position="79"/>
    </location>
</feature>
<gene>
    <name evidence="3" type="ORF">K503DRAFT_802519</name>
</gene>
<dbReference type="Proteomes" id="UP000092154">
    <property type="component" value="Unassembled WGS sequence"/>
</dbReference>
<feature type="domain" description="SMODS and SLOG-associating 2TM effector" evidence="2">
    <location>
        <begin position="128"/>
        <end position="251"/>
    </location>
</feature>
<dbReference type="AlphaFoldDB" id="A0A1B7MTA4"/>
<reference evidence="3 4" key="1">
    <citation type="submission" date="2016-06" db="EMBL/GenBank/DDBJ databases">
        <title>Comparative genomics of the ectomycorrhizal sister species Rhizopogon vinicolor and Rhizopogon vesiculosus (Basidiomycota: Boletales) reveals a divergence of the mating type B locus.</title>
        <authorList>
            <consortium name="DOE Joint Genome Institute"/>
            <person name="Mujic A.B."/>
            <person name="Kuo A."/>
            <person name="Tritt A."/>
            <person name="Lipzen A."/>
            <person name="Chen C."/>
            <person name="Johnson J."/>
            <person name="Sharma A."/>
            <person name="Barry K."/>
            <person name="Grigoriev I.V."/>
            <person name="Spatafora J.W."/>
        </authorList>
    </citation>
    <scope>NUCLEOTIDE SEQUENCE [LARGE SCALE GENOMIC DNA]</scope>
    <source>
        <strain evidence="3 4">AM-OR11-026</strain>
    </source>
</reference>
<accession>A0A1B7MTA4</accession>
<sequence>MDSGHSAPSVLAGQSSQPRVQGQSPPLVGSEQADNGGHLQRDSTEMPLIGSSTGHSLPRDRNYPHPDLEPTLQIPAATRGRDGHMIVSQRITMGHAPSTYGLDHVVPVVEKHHLGTLGARLHPTIKSAEAKKTQYEIRAKWTSYALNIAIGLQVLLGALTTGLSASLSSNQIKVAIPLLGGLSTIVASYLARARGSNEPELSITRVKDLDKFLRKCKAFEGDHGHEYGPHGSELDEELCALRREFEELLGNGDGQRKLDFSVQSSNTPPQSGNTPPVPPHSSNYV</sequence>
<proteinExistence type="predicted"/>
<dbReference type="EMBL" id="KV448464">
    <property type="protein sequence ID" value="OAX35825.1"/>
    <property type="molecule type" value="Genomic_DNA"/>
</dbReference>
<evidence type="ECO:0000259" key="2">
    <source>
        <dbReference type="Pfam" id="PF18142"/>
    </source>
</evidence>
<evidence type="ECO:0000256" key="1">
    <source>
        <dbReference type="SAM" id="MobiDB-lite"/>
    </source>
</evidence>